<keyword evidence="3" id="KW-1185">Reference proteome</keyword>
<protein>
    <submittedName>
        <fullName evidence="2">Uncharacterized protein</fullName>
    </submittedName>
</protein>
<proteinExistence type="predicted"/>
<gene>
    <name evidence="2" type="ORF">Tcan_01342</name>
</gene>
<dbReference type="Proteomes" id="UP000031036">
    <property type="component" value="Unassembled WGS sequence"/>
</dbReference>
<sequence length="146" mass="16784">MCILRYRLTNFLHWVAEWRIFCEILVRAVELNNIRISIIYVRYVKATDLMDGSPKYRACCLLSIFNLLRPSRSRSINNNTLACARPDPCCSSFSDTKAALSSSEGARSSSAHRRRRPRSAHYEPNSVMLVPEKVSLMLNSCFTYDK</sequence>
<evidence type="ECO:0000256" key="1">
    <source>
        <dbReference type="SAM" id="MobiDB-lite"/>
    </source>
</evidence>
<evidence type="ECO:0000313" key="2">
    <source>
        <dbReference type="EMBL" id="KHN71417.1"/>
    </source>
</evidence>
<evidence type="ECO:0000313" key="3">
    <source>
        <dbReference type="Proteomes" id="UP000031036"/>
    </source>
</evidence>
<comment type="caution">
    <text evidence="2">The sequence shown here is derived from an EMBL/GenBank/DDBJ whole genome shotgun (WGS) entry which is preliminary data.</text>
</comment>
<dbReference type="EMBL" id="JPKZ01022278">
    <property type="protein sequence ID" value="KHN71417.1"/>
    <property type="molecule type" value="Genomic_DNA"/>
</dbReference>
<feature type="compositionally biased region" description="Basic residues" evidence="1">
    <location>
        <begin position="110"/>
        <end position="119"/>
    </location>
</feature>
<dbReference type="STRING" id="6265.A0A0B2UQJ0"/>
<feature type="region of interest" description="Disordered" evidence="1">
    <location>
        <begin position="101"/>
        <end position="122"/>
    </location>
</feature>
<name>A0A0B2UQJ0_TOXCA</name>
<organism evidence="2 3">
    <name type="scientific">Toxocara canis</name>
    <name type="common">Canine roundworm</name>
    <dbReference type="NCBI Taxonomy" id="6265"/>
    <lineage>
        <taxon>Eukaryota</taxon>
        <taxon>Metazoa</taxon>
        <taxon>Ecdysozoa</taxon>
        <taxon>Nematoda</taxon>
        <taxon>Chromadorea</taxon>
        <taxon>Rhabditida</taxon>
        <taxon>Spirurina</taxon>
        <taxon>Ascaridomorpha</taxon>
        <taxon>Ascaridoidea</taxon>
        <taxon>Toxocaridae</taxon>
        <taxon>Toxocara</taxon>
    </lineage>
</organism>
<accession>A0A0B2UQJ0</accession>
<reference evidence="2 3" key="1">
    <citation type="submission" date="2014-11" db="EMBL/GenBank/DDBJ databases">
        <title>Genetic blueprint of the zoonotic pathogen Toxocara canis.</title>
        <authorList>
            <person name="Zhu X.-Q."/>
            <person name="Korhonen P.K."/>
            <person name="Cai H."/>
            <person name="Young N.D."/>
            <person name="Nejsum P."/>
            <person name="von Samson-Himmelstjerna G."/>
            <person name="Boag P.R."/>
            <person name="Tan P."/>
            <person name="Li Q."/>
            <person name="Min J."/>
            <person name="Yang Y."/>
            <person name="Wang X."/>
            <person name="Fang X."/>
            <person name="Hall R.S."/>
            <person name="Hofmann A."/>
            <person name="Sternberg P.W."/>
            <person name="Jex A.R."/>
            <person name="Gasser R.B."/>
        </authorList>
    </citation>
    <scope>NUCLEOTIDE SEQUENCE [LARGE SCALE GENOMIC DNA]</scope>
    <source>
        <strain evidence="2">PN_DK_2014</strain>
    </source>
</reference>
<dbReference type="AlphaFoldDB" id="A0A0B2UQJ0"/>